<proteinExistence type="predicted"/>
<dbReference type="EMBL" id="GEDG01031050">
    <property type="protein sequence ID" value="JAP11599.1"/>
    <property type="molecule type" value="Transcribed_RNA"/>
</dbReference>
<sequence>MAFTLPTVKYSQGSEKVIRRLPALNGLTVKFGHAEHSPQLRSCDSSTSVWPSLTRSIPRKEAWVYHTINIPTVAMPT</sequence>
<organism evidence="1">
    <name type="scientific">Solanum chacoense</name>
    <name type="common">Chaco potato</name>
    <dbReference type="NCBI Taxonomy" id="4108"/>
    <lineage>
        <taxon>Eukaryota</taxon>
        <taxon>Viridiplantae</taxon>
        <taxon>Streptophyta</taxon>
        <taxon>Embryophyta</taxon>
        <taxon>Tracheophyta</taxon>
        <taxon>Spermatophyta</taxon>
        <taxon>Magnoliopsida</taxon>
        <taxon>eudicotyledons</taxon>
        <taxon>Gunneridae</taxon>
        <taxon>Pentapetalae</taxon>
        <taxon>asterids</taxon>
        <taxon>lamiids</taxon>
        <taxon>Solanales</taxon>
        <taxon>Solanaceae</taxon>
        <taxon>Solanoideae</taxon>
        <taxon>Solaneae</taxon>
        <taxon>Solanum</taxon>
    </lineage>
</organism>
<reference evidence="1" key="1">
    <citation type="submission" date="2015-12" db="EMBL/GenBank/DDBJ databases">
        <title>Gene expression during late stages of embryo sac development: a critical building block for successful pollen-pistil interactions.</title>
        <authorList>
            <person name="Liu Y."/>
            <person name="Joly V."/>
            <person name="Sabar M."/>
            <person name="Matton D.P."/>
        </authorList>
    </citation>
    <scope>NUCLEOTIDE SEQUENCE</scope>
</reference>
<evidence type="ECO:0000313" key="1">
    <source>
        <dbReference type="EMBL" id="JAP11599.1"/>
    </source>
</evidence>
<dbReference type="AlphaFoldDB" id="A0A0V0GTP9"/>
<accession>A0A0V0GTP9</accession>
<name>A0A0V0GTP9_SOLCH</name>
<protein>
    <submittedName>
        <fullName evidence="1">Putative ovule protein</fullName>
    </submittedName>
</protein>